<gene>
    <name evidence="3" type="ORF">RS030_192881</name>
</gene>
<keyword evidence="2" id="KW-0472">Membrane</keyword>
<dbReference type="Proteomes" id="UP001311799">
    <property type="component" value="Unassembled WGS sequence"/>
</dbReference>
<sequence>MTVTNKIKELLLRTGLFEDTLKLSLTVLALVVTMGFCYYLYLRKRNENIKRVNDMRMKRIREKQMEKWEKERNECLLNPDLKEKDDNINSGEDDDSKRKKQRSNNFSRFNNNNNHLNPHFSYISTYKPSVSKRYPCKKCCG</sequence>
<evidence type="ECO:0000256" key="2">
    <source>
        <dbReference type="SAM" id="Phobius"/>
    </source>
</evidence>
<comment type="caution">
    <text evidence="3">The sequence shown here is derived from an EMBL/GenBank/DDBJ whole genome shotgun (WGS) entry which is preliminary data.</text>
</comment>
<dbReference type="EMBL" id="JAWDEY010000010">
    <property type="protein sequence ID" value="KAK6589994.1"/>
    <property type="molecule type" value="Genomic_DNA"/>
</dbReference>
<keyword evidence="4" id="KW-1185">Reference proteome</keyword>
<feature type="transmembrane region" description="Helical" evidence="2">
    <location>
        <begin position="20"/>
        <end position="41"/>
    </location>
</feature>
<reference evidence="3 4" key="1">
    <citation type="submission" date="2023-10" db="EMBL/GenBank/DDBJ databases">
        <title>Comparative genomics analysis reveals potential genetic determinants of host preference in Cryptosporidium xiaoi.</title>
        <authorList>
            <person name="Xiao L."/>
            <person name="Li J."/>
        </authorList>
    </citation>
    <scope>NUCLEOTIDE SEQUENCE [LARGE SCALE GENOMIC DNA]</scope>
    <source>
        <strain evidence="3 4">52996</strain>
    </source>
</reference>
<evidence type="ECO:0000256" key="1">
    <source>
        <dbReference type="SAM" id="MobiDB-lite"/>
    </source>
</evidence>
<keyword evidence="2" id="KW-0812">Transmembrane</keyword>
<accession>A0AAV9XZQ0</accession>
<evidence type="ECO:0000313" key="3">
    <source>
        <dbReference type="EMBL" id="KAK6589994.1"/>
    </source>
</evidence>
<evidence type="ECO:0000313" key="4">
    <source>
        <dbReference type="Proteomes" id="UP001311799"/>
    </source>
</evidence>
<dbReference type="AlphaFoldDB" id="A0AAV9XZQ0"/>
<proteinExistence type="predicted"/>
<feature type="region of interest" description="Disordered" evidence="1">
    <location>
        <begin position="79"/>
        <end position="112"/>
    </location>
</feature>
<evidence type="ECO:0008006" key="5">
    <source>
        <dbReference type="Google" id="ProtNLM"/>
    </source>
</evidence>
<keyword evidence="2" id="KW-1133">Transmembrane helix</keyword>
<name>A0AAV9XZQ0_9CRYT</name>
<organism evidence="3 4">
    <name type="scientific">Cryptosporidium xiaoi</name>
    <dbReference type="NCBI Taxonomy" id="659607"/>
    <lineage>
        <taxon>Eukaryota</taxon>
        <taxon>Sar</taxon>
        <taxon>Alveolata</taxon>
        <taxon>Apicomplexa</taxon>
        <taxon>Conoidasida</taxon>
        <taxon>Coccidia</taxon>
        <taxon>Eucoccidiorida</taxon>
        <taxon>Eimeriorina</taxon>
        <taxon>Cryptosporidiidae</taxon>
        <taxon>Cryptosporidium</taxon>
    </lineage>
</organism>
<feature type="compositionally biased region" description="Low complexity" evidence="1">
    <location>
        <begin position="103"/>
        <end position="112"/>
    </location>
</feature>
<protein>
    <recommendedName>
        <fullName evidence="5">Selenoprotein</fullName>
    </recommendedName>
</protein>